<organism evidence="2 3">
    <name type="scientific">Leptospira sarikeiensis</name>
    <dbReference type="NCBI Taxonomy" id="2484943"/>
    <lineage>
        <taxon>Bacteria</taxon>
        <taxon>Pseudomonadati</taxon>
        <taxon>Spirochaetota</taxon>
        <taxon>Spirochaetia</taxon>
        <taxon>Leptospirales</taxon>
        <taxon>Leptospiraceae</taxon>
        <taxon>Leptospira</taxon>
    </lineage>
</organism>
<evidence type="ECO:0000313" key="2">
    <source>
        <dbReference type="EMBL" id="TGL61402.1"/>
    </source>
</evidence>
<dbReference type="AlphaFoldDB" id="A0A4R9K707"/>
<sequence length="211" mass="22595">MYKPFYFFTILLFFSNACMSSDTCSDKDRSCGVEGQILSIFSAPQGIYLYSTQTSYQGDLAKYGSSFEDSLHNICTGNRLFASIINSSCSNVLPLVSTSTHNLSNFPTDYGMPDTSSYPVRGAKGDIIANSWNLFLDENPLITLQAAGVVSQNFWTFSSLGGVYNSADNCIAGTSNSAAGAIGTPDEPTNGWVSSGAPGCSEYHPIICACY</sequence>
<reference evidence="2" key="1">
    <citation type="journal article" date="2019" name="PLoS Negl. Trop. Dis.">
        <title>Revisiting the worldwide diversity of Leptospira species in the environment.</title>
        <authorList>
            <person name="Vincent A.T."/>
            <person name="Schiettekatte O."/>
            <person name="Bourhy P."/>
            <person name="Veyrier F.J."/>
            <person name="Picardeau M."/>
        </authorList>
    </citation>
    <scope>NUCLEOTIDE SEQUENCE [LARGE SCALE GENOMIC DNA]</scope>
    <source>
        <strain evidence="2">201702455</strain>
    </source>
</reference>
<dbReference type="EMBL" id="RQGF01000026">
    <property type="protein sequence ID" value="TGL61402.1"/>
    <property type="molecule type" value="Genomic_DNA"/>
</dbReference>
<keyword evidence="1" id="KW-0732">Signal</keyword>
<protein>
    <recommendedName>
        <fullName evidence="4">DUF1554 domain-containing protein</fullName>
    </recommendedName>
</protein>
<evidence type="ECO:0008006" key="4">
    <source>
        <dbReference type="Google" id="ProtNLM"/>
    </source>
</evidence>
<comment type="caution">
    <text evidence="2">The sequence shown here is derived from an EMBL/GenBank/DDBJ whole genome shotgun (WGS) entry which is preliminary data.</text>
</comment>
<proteinExistence type="predicted"/>
<gene>
    <name evidence="2" type="ORF">EHQ64_10465</name>
</gene>
<dbReference type="OrthoDB" id="341508at2"/>
<keyword evidence="3" id="KW-1185">Reference proteome</keyword>
<evidence type="ECO:0000256" key="1">
    <source>
        <dbReference type="SAM" id="SignalP"/>
    </source>
</evidence>
<feature type="chain" id="PRO_5020362628" description="DUF1554 domain-containing protein" evidence="1">
    <location>
        <begin position="20"/>
        <end position="211"/>
    </location>
</feature>
<name>A0A4R9K707_9LEPT</name>
<feature type="signal peptide" evidence="1">
    <location>
        <begin position="1"/>
        <end position="19"/>
    </location>
</feature>
<accession>A0A4R9K707</accession>
<dbReference type="Proteomes" id="UP000297762">
    <property type="component" value="Unassembled WGS sequence"/>
</dbReference>
<dbReference type="InterPro" id="IPR016186">
    <property type="entry name" value="C-type_lectin-like/link_sf"/>
</dbReference>
<dbReference type="Gene3D" id="3.10.100.10">
    <property type="entry name" value="Mannose-Binding Protein A, subunit A"/>
    <property type="match status" value="1"/>
</dbReference>
<evidence type="ECO:0000313" key="3">
    <source>
        <dbReference type="Proteomes" id="UP000297762"/>
    </source>
</evidence>